<feature type="chain" id="PRO_5010198163" evidence="1">
    <location>
        <begin position="23"/>
        <end position="482"/>
    </location>
</feature>
<evidence type="ECO:0000313" key="2">
    <source>
        <dbReference type="EMBL" id="SEC41571.1"/>
    </source>
</evidence>
<dbReference type="Gene3D" id="2.40.10.10">
    <property type="entry name" value="Trypsin-like serine proteases"/>
    <property type="match status" value="2"/>
</dbReference>
<dbReference type="AlphaFoldDB" id="A0A1H4SCI9"/>
<dbReference type="InterPro" id="IPR043504">
    <property type="entry name" value="Peptidase_S1_PA_chymotrypsin"/>
</dbReference>
<dbReference type="Proteomes" id="UP000183114">
    <property type="component" value="Unassembled WGS sequence"/>
</dbReference>
<reference evidence="2 3" key="1">
    <citation type="submission" date="2016-10" db="EMBL/GenBank/DDBJ databases">
        <authorList>
            <person name="de Groot N.N."/>
        </authorList>
    </citation>
    <scope>NUCLEOTIDE SEQUENCE [LARGE SCALE GENOMIC DNA]</scope>
    <source>
        <strain evidence="2 3">BS3655</strain>
    </source>
</reference>
<proteinExistence type="predicted"/>
<sequence>MNYTRTVLIGCLFSSFLSPAQAAPRDIGEGLRNNSISKALKNSEQQYSLWSGIGYLTTQDSACTATLIDTRNFENKAVGPAYLITSGHCVTAEIGTAKLNQTFDASITFNYFYDTPDNHKTYKVRTANWTSMVGTDMALLEVDKPLALLIENGIVPLKLAPLPPLDRHDVLNVGAPGKFVEKGLRLSACTQEVSRTMSDSISRFPGGLTNQCADLHPGSSGSPMLDRRTNEIISITSEKGYSYAANFISDCFINGVFTNNSENCTLREVDITIDLPSLFTTHTYSHWNSAGKEILPTWDYKFSINSPYYRYKTTRDAINCQDPNRYSAAISSTSPHINSAIGPQTRMHVLCIIGVESQEQKLSSGLLRNTFTHAVYLAEPAPVPNITLNSNRHINITWENSYPEYTSHFFHLGPADSTQCGNHDDPRYKTIADSGVLYLFSPVKLCSYARRDTEPHLSAIRFDVITLPPIERNTTSTTSTAP</sequence>
<name>A0A1H4SCI9_9PSED</name>
<gene>
    <name evidence="2" type="ORF">SAMN04490185_1385</name>
</gene>
<evidence type="ECO:0000256" key="1">
    <source>
        <dbReference type="SAM" id="SignalP"/>
    </source>
</evidence>
<dbReference type="SUPFAM" id="SSF50494">
    <property type="entry name" value="Trypsin-like serine proteases"/>
    <property type="match status" value="1"/>
</dbReference>
<protein>
    <submittedName>
        <fullName evidence="2">Trypsin-like peptidase domain-containing protein</fullName>
    </submittedName>
</protein>
<accession>A0A1H4SCI9</accession>
<dbReference type="Pfam" id="PF13365">
    <property type="entry name" value="Trypsin_2"/>
    <property type="match status" value="1"/>
</dbReference>
<dbReference type="InterPro" id="IPR009003">
    <property type="entry name" value="Peptidase_S1_PA"/>
</dbReference>
<keyword evidence="1" id="KW-0732">Signal</keyword>
<dbReference type="EMBL" id="FNTF01000002">
    <property type="protein sequence ID" value="SEC41571.1"/>
    <property type="molecule type" value="Genomic_DNA"/>
</dbReference>
<evidence type="ECO:0000313" key="3">
    <source>
        <dbReference type="Proteomes" id="UP000183114"/>
    </source>
</evidence>
<feature type="signal peptide" evidence="1">
    <location>
        <begin position="1"/>
        <end position="22"/>
    </location>
</feature>
<organism evidence="2 3">
    <name type="scientific">Pseudomonas frederiksbergensis</name>
    <dbReference type="NCBI Taxonomy" id="104087"/>
    <lineage>
        <taxon>Bacteria</taxon>
        <taxon>Pseudomonadati</taxon>
        <taxon>Pseudomonadota</taxon>
        <taxon>Gammaproteobacteria</taxon>
        <taxon>Pseudomonadales</taxon>
        <taxon>Pseudomonadaceae</taxon>
        <taxon>Pseudomonas</taxon>
    </lineage>
</organism>
<dbReference type="RefSeq" id="WP_083383343.1">
    <property type="nucleotide sequence ID" value="NZ_FNTF01000002.1"/>
</dbReference>